<feature type="compositionally biased region" description="Basic and acidic residues" evidence="2">
    <location>
        <begin position="284"/>
        <end position="296"/>
    </location>
</feature>
<feature type="region of interest" description="Disordered" evidence="2">
    <location>
        <begin position="2050"/>
        <end position="2070"/>
    </location>
</feature>
<feature type="compositionally biased region" description="Basic and acidic residues" evidence="2">
    <location>
        <begin position="1026"/>
        <end position="1047"/>
    </location>
</feature>
<feature type="compositionally biased region" description="Low complexity" evidence="2">
    <location>
        <begin position="339"/>
        <end position="348"/>
    </location>
</feature>
<dbReference type="GO" id="GO:0016460">
    <property type="term" value="C:myosin II complex"/>
    <property type="evidence" value="ECO:0007669"/>
    <property type="project" value="TreeGrafter"/>
</dbReference>
<evidence type="ECO:0000256" key="2">
    <source>
        <dbReference type="SAM" id="MobiDB-lite"/>
    </source>
</evidence>
<feature type="region of interest" description="Disordered" evidence="2">
    <location>
        <begin position="973"/>
        <end position="1059"/>
    </location>
</feature>
<feature type="region of interest" description="Disordered" evidence="2">
    <location>
        <begin position="1513"/>
        <end position="1537"/>
    </location>
</feature>
<keyword evidence="1" id="KW-0175">Coiled coil</keyword>
<dbReference type="EMBL" id="BRYA01000781">
    <property type="protein sequence ID" value="GMI32423.1"/>
    <property type="molecule type" value="Genomic_DNA"/>
</dbReference>
<proteinExistence type="predicted"/>
<gene>
    <name evidence="3" type="ORF">TrCOL_g13925</name>
</gene>
<feature type="region of interest" description="Disordered" evidence="2">
    <location>
        <begin position="49"/>
        <end position="155"/>
    </location>
</feature>
<organism evidence="3 4">
    <name type="scientific">Triparma columacea</name>
    <dbReference type="NCBI Taxonomy" id="722753"/>
    <lineage>
        <taxon>Eukaryota</taxon>
        <taxon>Sar</taxon>
        <taxon>Stramenopiles</taxon>
        <taxon>Ochrophyta</taxon>
        <taxon>Bolidophyceae</taxon>
        <taxon>Parmales</taxon>
        <taxon>Triparmaceae</taxon>
        <taxon>Triparma</taxon>
    </lineage>
</organism>
<sequence>MAEDSDFVPLTADEGHEHVYTVEQIEQIKKTAKLGKLGVPFRVLERKLHDLGVPDPKDALRRFSADEDSIGGDTKPPKKRPLPPPGNKPQHPPKDARPPGPPPPSAVSKTNVSSHKPPATVVASVAGPIPDDVRRRPPQPPSSTVTTAQAAGHLPDLARPQLAPFRKFRVLVALHRDYHPEFLPLPEARCHQEALCHQQEVRYPGESSTKLRSAGIAVMATNGIDDKRGSRILDPYHVPKGPPPATPPPMFAERRSTKSEIPSFPPPETYAPIRSRSTSIASKARQEEAAKFEGRRRSSAKPIFPTPENHAPVRFRSREFSVSLNETPDQPPMFANNLSTSSTISSKSFGYEGRRRQSSFAPTAWESGDYEFERGGMPFKPPPMFKARSEPAAAIEGLEEGTGHRVKFDSNPRVFRSRGSSLAFSGPSSSPGSPATSLYFSKSSTRQLSGLNEEGEGEGEDDEDVDIDEIEEGTNAGAVKKEMLEIQESQKLEWAEMVKENESLRSRLEDAQHSQNTSQSKEVVEAMRCLEQAQQQKYKEWESTNEELRAKLSEAKKVDTDELNARIKALEEELVVEQRQHLDDKNKLDATEKEIQHVNENHAAQMDALKERNASLKVALEVAKSTGEEKKSEDIRNLMKSLEENQTELFTKWQSETSELKGQLDKARANEKTTKEKIRRASLSVEKVKEKTNKKKGKARKFFDGLWSRHKHGDIVAQDMAAPPPAAQSVEAVEPHKKKRLSSLVAQRDSVILSQDPTRVRVASSSKAIMSEMVRTEKMQAEEWKELQVRQERLTVTLQKAQDDFVHKQVLETMQDLEATQQKLYTEWEKKNKDLQAQLDEARAREAGVIVDAKGKDEELLRMRNELEEERRKRGAGEERMRRELEEERRKRGAGEEKAEEMMRSIEENERKQKEALESMESRNRALQMQLDEAVHRGEEKTGEMVRKEMREVEEMQQRLWKGWESENVSLRRQLAESAQREVEQRNAAIEQSQVAAYSSKTPIENHAQSETAAYSSKATAPSFDDSEKTTRSTTIERGEIHSDIVRRHLNSTHSDSGEYEVVHLGEDKESDEEGVVPMRHRQESTQIIAVMKETEKDQLQEWRQLQNASDSLEQEMRSAQKEVERAEIVRNMAELESHQQNVYREWEEVNAGLRKELEMAKKREVEAHEREVEAQRREVEAQKREAEAREEAMRNLRGSADIHDEVQQQRQTIDEMNLQLKLLNRSLEIAKKQNDFVMSQQLVASMNRIQGGLERMEGRVSSQPSWQSQQEVNIKSPGAISQASSQPLSPEKWDRSADDKGDGLKLHHFESPLHLRTKLKSLFTRGYKQHKEQQQGAKHIHHHHHHHHHEDDDDVESVLSERSEEEDARSTEEEKFKELNKKLDGLNAQLKVLETKRTESMGAFTEVGSELSKELNEQKVIRRIAKARGESVEERSSRCKEAKDVVSRMQSFNKEKEDVEKHFEDSKKGLVWEIRKLKNVLFGWGGKGGKVDRPALEIQVSEEEDRIDVGESYLEDAVGGQPYELEGGGRGAGRGQVYKQAWYPSGRGRGEERQEEIDRLRMLQVEKRNEQWEKLKSLSPKHRNERNYNPWNVPQQPPPPPLPSPSQPPSLSYLSPQPSPTRGRDYRASRSLSPGVVGSRNRSGGYSYKNPYDVATGSPVGVGSTQQQRRPRPSPKSLNPNQKRNRDILDAVMAPIVKHCEENRGINMGMSAELVSLLKVKGRHWSGRTASISDLIAINAEVGASRRIPDPPGKVRVIKAIDAVLSTERVESMRRGRGWKGERTRSPVRAAGVRGTKVTETYKGNGHTGSDRDALISTSRMDLIRSADTLSISPSRSSPAGGGRGGGFVFGESQSSPDCHTSLSIHTPTAGVTQNSRSHRSDVGYAQIHGGLSADEALTVRMEGCGPLSLEQQQEPPRDNPGLRKGVSHEDMLMSGNLARSAQRVTFSPKLERHRSDDTQQHLDVGSLAGSLDFEDVLGGGIREELVASAKSGLDVRRERRRKAGVVRKDEPSVDKVDRNHELSKEVTVSYKMHLEEEVKAPSLRGADVPVLKPQSRSPKSGPISHHAELPTMNWESKFTREAVVEGVTERDWMGALHRDRTVSQAAIAKAVPEDVRGEFSRSKGEREVALEVRRERSVARKAEFEKAERIRKREEREMEKKLRESRERLRTKTGEFVKGVGTGKGKAGGWR</sequence>
<feature type="compositionally biased region" description="Low complexity" evidence="2">
    <location>
        <begin position="417"/>
        <end position="437"/>
    </location>
</feature>
<dbReference type="GO" id="GO:0000146">
    <property type="term" value="F:microfilament motor activity"/>
    <property type="evidence" value="ECO:0007669"/>
    <property type="project" value="TreeGrafter"/>
</dbReference>
<feature type="coiled-coil region" evidence="1">
    <location>
        <begin position="531"/>
        <end position="626"/>
    </location>
</feature>
<feature type="compositionally biased region" description="Basic and acidic residues" evidence="2">
    <location>
        <begin position="49"/>
        <end position="65"/>
    </location>
</feature>
<feature type="compositionally biased region" description="Basic residues" evidence="2">
    <location>
        <begin position="1339"/>
        <end position="1349"/>
    </location>
</feature>
<dbReference type="GO" id="GO:0005737">
    <property type="term" value="C:cytoplasm"/>
    <property type="evidence" value="ECO:0007669"/>
    <property type="project" value="TreeGrafter"/>
</dbReference>
<feature type="region of interest" description="Disordered" evidence="2">
    <location>
        <begin position="503"/>
        <end position="524"/>
    </location>
</feature>
<feature type="compositionally biased region" description="Polar residues" evidence="2">
    <location>
        <begin position="438"/>
        <end position="450"/>
    </location>
</feature>
<feature type="region of interest" description="Disordered" evidence="2">
    <location>
        <begin position="258"/>
        <end position="362"/>
    </location>
</feature>
<comment type="caution">
    <text evidence="3">The sequence shown here is derived from an EMBL/GenBank/DDBJ whole genome shotgun (WGS) entry which is preliminary data.</text>
</comment>
<feature type="compositionally biased region" description="Polar residues" evidence="2">
    <location>
        <begin position="1261"/>
        <end position="1289"/>
    </location>
</feature>
<dbReference type="PANTHER" id="PTHR45615:SF40">
    <property type="entry name" value="MYOSIN HEAVY CHAIN, NON-MUSCLE"/>
    <property type="match status" value="1"/>
</dbReference>
<name>A0A9W7G1U3_9STRA</name>
<accession>A0A9W7G1U3</accession>
<feature type="region of interest" description="Disordered" evidence="2">
    <location>
        <begin position="417"/>
        <end position="482"/>
    </location>
</feature>
<feature type="compositionally biased region" description="Basic and acidic residues" evidence="2">
    <location>
        <begin position="1292"/>
        <end position="1306"/>
    </location>
</feature>
<dbReference type="PANTHER" id="PTHR45615">
    <property type="entry name" value="MYOSIN HEAVY CHAIN, NON-MUSCLE"/>
    <property type="match status" value="1"/>
</dbReference>
<dbReference type="GO" id="GO:0051015">
    <property type="term" value="F:actin filament binding"/>
    <property type="evidence" value="ECO:0007669"/>
    <property type="project" value="TreeGrafter"/>
</dbReference>
<dbReference type="Proteomes" id="UP001165065">
    <property type="component" value="Unassembled WGS sequence"/>
</dbReference>
<protein>
    <submittedName>
        <fullName evidence="3">Uncharacterized protein</fullName>
    </submittedName>
</protein>
<feature type="region of interest" description="Disordered" evidence="2">
    <location>
        <begin position="1329"/>
        <end position="1377"/>
    </location>
</feature>
<feature type="coiled-coil region" evidence="1">
    <location>
        <begin position="1103"/>
        <end position="1234"/>
    </location>
</feature>
<feature type="compositionally biased region" description="Pro residues" evidence="2">
    <location>
        <begin position="1596"/>
        <end position="1609"/>
    </location>
</feature>
<evidence type="ECO:0000313" key="3">
    <source>
        <dbReference type="EMBL" id="GMI32423.1"/>
    </source>
</evidence>
<feature type="region of interest" description="Disordered" evidence="2">
    <location>
        <begin position="869"/>
        <end position="952"/>
    </location>
</feature>
<feature type="compositionally biased region" description="Polar residues" evidence="2">
    <location>
        <begin position="990"/>
        <end position="1020"/>
    </location>
</feature>
<dbReference type="GO" id="GO:0032982">
    <property type="term" value="C:myosin filament"/>
    <property type="evidence" value="ECO:0007669"/>
    <property type="project" value="TreeGrafter"/>
</dbReference>
<feature type="region of interest" description="Disordered" evidence="2">
    <location>
        <begin position="1574"/>
        <end position="1687"/>
    </location>
</feature>
<feature type="compositionally biased region" description="Basic and acidic residues" evidence="2">
    <location>
        <begin position="869"/>
        <end position="924"/>
    </location>
</feature>
<feature type="compositionally biased region" description="Basic and acidic residues" evidence="2">
    <location>
        <begin position="933"/>
        <end position="952"/>
    </location>
</feature>
<feature type="region of interest" description="Disordered" evidence="2">
    <location>
        <begin position="1257"/>
        <end position="1306"/>
    </location>
</feature>
<feature type="compositionally biased region" description="Gly residues" evidence="2">
    <location>
        <begin position="1841"/>
        <end position="1850"/>
    </location>
</feature>
<evidence type="ECO:0000313" key="4">
    <source>
        <dbReference type="Proteomes" id="UP001165065"/>
    </source>
</evidence>
<feature type="coiled-coil region" evidence="1">
    <location>
        <begin position="2146"/>
        <end position="2177"/>
    </location>
</feature>
<feature type="region of interest" description="Disordered" evidence="2">
    <location>
        <begin position="1832"/>
        <end position="1856"/>
    </location>
</feature>
<dbReference type="OrthoDB" id="10502467at2759"/>
<evidence type="ECO:0000256" key="1">
    <source>
        <dbReference type="SAM" id="Coils"/>
    </source>
</evidence>
<keyword evidence="4" id="KW-1185">Reference proteome</keyword>
<feature type="compositionally biased region" description="Basic and acidic residues" evidence="2">
    <location>
        <begin position="503"/>
        <end position="512"/>
    </location>
</feature>
<reference evidence="4" key="1">
    <citation type="journal article" date="2023" name="Commun. Biol.">
        <title>Genome analysis of Parmales, the sister group of diatoms, reveals the evolutionary specialization of diatoms from phago-mixotrophs to photoautotrophs.</title>
        <authorList>
            <person name="Ban H."/>
            <person name="Sato S."/>
            <person name="Yoshikawa S."/>
            <person name="Yamada K."/>
            <person name="Nakamura Y."/>
            <person name="Ichinomiya M."/>
            <person name="Sato N."/>
            <person name="Blanc-Mathieu R."/>
            <person name="Endo H."/>
            <person name="Kuwata A."/>
            <person name="Ogata H."/>
        </authorList>
    </citation>
    <scope>NUCLEOTIDE SEQUENCE [LARGE SCALE GENOMIC DNA]</scope>
</reference>
<feature type="compositionally biased region" description="Acidic residues" evidence="2">
    <location>
        <begin position="453"/>
        <end position="472"/>
    </location>
</feature>